<evidence type="ECO:0000256" key="11">
    <source>
        <dbReference type="PIRNR" id="PIRNR006268"/>
    </source>
</evidence>
<keyword evidence="12" id="KW-0472">Membrane</keyword>
<dbReference type="PROSITE" id="PS51257">
    <property type="entry name" value="PROKAR_LIPOPROTEIN"/>
    <property type="match status" value="1"/>
</dbReference>
<evidence type="ECO:0000256" key="4">
    <source>
        <dbReference type="ARBA" id="ARBA00022630"/>
    </source>
</evidence>
<keyword evidence="6 11" id="KW-0479">Metal-binding</keyword>
<comment type="caution">
    <text evidence="13">The sequence shown here is derived from an EMBL/GenBank/DDBJ whole genome shotgun (WGS) entry which is preliminary data.</text>
</comment>
<dbReference type="SUPFAM" id="SSF143631">
    <property type="entry name" value="ApbE-like"/>
    <property type="match status" value="1"/>
</dbReference>
<comment type="cofactor">
    <cofactor evidence="1 12">
        <name>Mg(2+)</name>
        <dbReference type="ChEBI" id="CHEBI:18420"/>
    </cofactor>
</comment>
<keyword evidence="12 13" id="KW-0449">Lipoprotein</keyword>
<dbReference type="EMBL" id="JBEPMA010000020">
    <property type="protein sequence ID" value="MET3618298.1"/>
    <property type="molecule type" value="Genomic_DNA"/>
</dbReference>
<dbReference type="PANTHER" id="PTHR30040">
    <property type="entry name" value="THIAMINE BIOSYNTHESIS LIPOPROTEIN APBE"/>
    <property type="match status" value="1"/>
</dbReference>
<sequence length="356" mass="40311">MKRTKIFIFIAMTLILVGCSSSKINKLERYDREFYETFDTVINISIYSDDKKFAKDNLQFAEDRFKELTKIFDNYKTYTGVNNVKTINDNAGIKPIEVDETLFNLIEFSIDNYHNYSTNNNIAMGPVIKKWNSYRELYENGSTEDEVINELNSSLPLQEELESLRDYINIDKIKLDKNNKTVFIDEGMSIDLGATAKGYATEIVAKELEERGVNSAIISAGGNVRIIGLPGDGREYFKIGIQNPDLNSDKAAILVMKLKGDVSAVTSGDYQRYFEVDGKRYSHIINPDTLAPTSKIKSLTVINKDSGLADFLSTAAFNSTDDEIKKMAKETNSEIIWIDENFKIHMTEGAAKYIEK</sequence>
<evidence type="ECO:0000256" key="9">
    <source>
        <dbReference type="ARBA" id="ARBA00031306"/>
    </source>
</evidence>
<evidence type="ECO:0000256" key="3">
    <source>
        <dbReference type="ARBA" id="ARBA00016337"/>
    </source>
</evidence>
<keyword evidence="4 11" id="KW-0285">Flavoprotein</keyword>
<evidence type="ECO:0000256" key="5">
    <source>
        <dbReference type="ARBA" id="ARBA00022679"/>
    </source>
</evidence>
<dbReference type="Pfam" id="PF02424">
    <property type="entry name" value="ApbE"/>
    <property type="match status" value="1"/>
</dbReference>
<dbReference type="RefSeq" id="WP_354369464.1">
    <property type="nucleotide sequence ID" value="NZ_JBEPMA010000020.1"/>
</dbReference>
<evidence type="ECO:0000313" key="13">
    <source>
        <dbReference type="EMBL" id="MET3618298.1"/>
    </source>
</evidence>
<name>A0ABV2JBW6_9FIRM</name>
<keyword evidence="12" id="KW-1003">Cell membrane</keyword>
<dbReference type="Gene3D" id="3.10.520.10">
    <property type="entry name" value="ApbE-like domains"/>
    <property type="match status" value="1"/>
</dbReference>
<evidence type="ECO:0000256" key="10">
    <source>
        <dbReference type="ARBA" id="ARBA00048540"/>
    </source>
</evidence>
<reference evidence="13 14" key="1">
    <citation type="submission" date="2024-06" db="EMBL/GenBank/DDBJ databases">
        <title>Genomic Encyclopedia of Type Strains, Phase IV (KMG-IV): sequencing the most valuable type-strain genomes for metagenomic binning, comparative biology and taxonomic classification.</title>
        <authorList>
            <person name="Goeker M."/>
        </authorList>
    </citation>
    <scope>NUCLEOTIDE SEQUENCE [LARGE SCALE GENOMIC DNA]</scope>
    <source>
        <strain evidence="13 14">DSM 21460</strain>
    </source>
</reference>
<dbReference type="Proteomes" id="UP001549162">
    <property type="component" value="Unassembled WGS sequence"/>
</dbReference>
<evidence type="ECO:0000313" key="14">
    <source>
        <dbReference type="Proteomes" id="UP001549162"/>
    </source>
</evidence>
<organism evidence="13 14">
    <name type="scientific">Peptoniphilus olsenii</name>
    <dbReference type="NCBI Taxonomy" id="411570"/>
    <lineage>
        <taxon>Bacteria</taxon>
        <taxon>Bacillati</taxon>
        <taxon>Bacillota</taxon>
        <taxon>Tissierellia</taxon>
        <taxon>Tissierellales</taxon>
        <taxon>Peptoniphilaceae</taxon>
        <taxon>Peptoniphilus</taxon>
    </lineage>
</organism>
<keyword evidence="7 11" id="KW-0274">FAD</keyword>
<evidence type="ECO:0000256" key="12">
    <source>
        <dbReference type="RuleBase" id="RU363002"/>
    </source>
</evidence>
<keyword evidence="12" id="KW-0997">Cell inner membrane</keyword>
<proteinExistence type="inferred from homology"/>
<evidence type="ECO:0000256" key="8">
    <source>
        <dbReference type="ARBA" id="ARBA00022842"/>
    </source>
</evidence>
<comment type="subcellular location">
    <subcellularLocation>
        <location evidence="12">Cell inner membrane</location>
        <topology evidence="12">Lipid-anchor</topology>
        <orientation evidence="12">Periplasmic side</orientation>
    </subcellularLocation>
</comment>
<keyword evidence="8 11" id="KW-0460">Magnesium</keyword>
<keyword evidence="14" id="KW-1185">Reference proteome</keyword>
<dbReference type="PIRSF" id="PIRSF006268">
    <property type="entry name" value="ApbE"/>
    <property type="match status" value="1"/>
</dbReference>
<dbReference type="EC" id="2.7.1.180" evidence="2 11"/>
<accession>A0ABV2JBW6</accession>
<evidence type="ECO:0000256" key="1">
    <source>
        <dbReference type="ARBA" id="ARBA00001946"/>
    </source>
</evidence>
<gene>
    <name evidence="13" type="ORF">ABID14_001936</name>
</gene>
<dbReference type="InterPro" id="IPR003374">
    <property type="entry name" value="ApbE-like_sf"/>
</dbReference>
<evidence type="ECO:0000256" key="6">
    <source>
        <dbReference type="ARBA" id="ARBA00022723"/>
    </source>
</evidence>
<comment type="similarity">
    <text evidence="11 12">Belongs to the ApbE family.</text>
</comment>
<comment type="catalytic activity">
    <reaction evidence="10 11 12">
        <text>L-threonyl-[protein] + FAD = FMN-L-threonyl-[protein] + AMP + H(+)</text>
        <dbReference type="Rhea" id="RHEA:36847"/>
        <dbReference type="Rhea" id="RHEA-COMP:11060"/>
        <dbReference type="Rhea" id="RHEA-COMP:11061"/>
        <dbReference type="ChEBI" id="CHEBI:15378"/>
        <dbReference type="ChEBI" id="CHEBI:30013"/>
        <dbReference type="ChEBI" id="CHEBI:57692"/>
        <dbReference type="ChEBI" id="CHEBI:74257"/>
        <dbReference type="ChEBI" id="CHEBI:456215"/>
        <dbReference type="EC" id="2.7.1.180"/>
    </reaction>
</comment>
<keyword evidence="5 11" id="KW-0808">Transferase</keyword>
<evidence type="ECO:0000256" key="7">
    <source>
        <dbReference type="ARBA" id="ARBA00022827"/>
    </source>
</evidence>
<dbReference type="PANTHER" id="PTHR30040:SF2">
    <property type="entry name" value="FAD:PROTEIN FMN TRANSFERASE"/>
    <property type="match status" value="1"/>
</dbReference>
<evidence type="ECO:0000256" key="2">
    <source>
        <dbReference type="ARBA" id="ARBA00011955"/>
    </source>
</evidence>
<dbReference type="InterPro" id="IPR024932">
    <property type="entry name" value="ApbE"/>
</dbReference>
<comment type="function">
    <text evidence="12">Flavin transferase that catalyzes the transfer of the FMN moiety of FAD and its covalent binding to the hydroxyl group of a threonine residue in a target flavoprotein.</text>
</comment>
<protein>
    <recommendedName>
        <fullName evidence="3 11">FAD:protein FMN transferase</fullName>
        <ecNumber evidence="2 11">2.7.1.180</ecNumber>
    </recommendedName>
    <alternativeName>
        <fullName evidence="9 11">Flavin transferase</fullName>
    </alternativeName>
</protein>